<dbReference type="VEuPathDB" id="VectorBase:CSON013693"/>
<dbReference type="AlphaFoldDB" id="A0A336JXX3"/>
<dbReference type="EMBL" id="UFQT01000006">
    <property type="protein sequence ID" value="SSX17448.1"/>
    <property type="molecule type" value="Genomic_DNA"/>
</dbReference>
<accession>A0A336JXX3</accession>
<gene>
    <name evidence="1" type="primary">CSON013693</name>
</gene>
<name>A0A336JXX3_CULSO</name>
<dbReference type="EMBL" id="UFQS01000006">
    <property type="protein sequence ID" value="SSW97061.1"/>
    <property type="molecule type" value="Genomic_DNA"/>
</dbReference>
<evidence type="ECO:0000313" key="2">
    <source>
        <dbReference type="EMBL" id="SSX17448.1"/>
    </source>
</evidence>
<organism evidence="1">
    <name type="scientific">Culicoides sonorensis</name>
    <name type="common">Biting midge</name>
    <dbReference type="NCBI Taxonomy" id="179676"/>
    <lineage>
        <taxon>Eukaryota</taxon>
        <taxon>Metazoa</taxon>
        <taxon>Ecdysozoa</taxon>
        <taxon>Arthropoda</taxon>
        <taxon>Hexapoda</taxon>
        <taxon>Insecta</taxon>
        <taxon>Pterygota</taxon>
        <taxon>Neoptera</taxon>
        <taxon>Endopterygota</taxon>
        <taxon>Diptera</taxon>
        <taxon>Nematocera</taxon>
        <taxon>Chironomoidea</taxon>
        <taxon>Ceratopogonidae</taxon>
        <taxon>Ceratopogoninae</taxon>
        <taxon>Culicoides</taxon>
        <taxon>Monoculicoides</taxon>
    </lineage>
</organism>
<reference evidence="1" key="1">
    <citation type="submission" date="2018-04" db="EMBL/GenBank/DDBJ databases">
        <authorList>
            <person name="Go L.Y."/>
            <person name="Mitchell J.A."/>
        </authorList>
    </citation>
    <scope>NUCLEOTIDE SEQUENCE</scope>
    <source>
        <tissue evidence="1">Whole organism</tissue>
    </source>
</reference>
<proteinExistence type="predicted"/>
<evidence type="ECO:0000313" key="1">
    <source>
        <dbReference type="EMBL" id="SSW97061.1"/>
    </source>
</evidence>
<protein>
    <submittedName>
        <fullName evidence="1">CSON013693 protein</fullName>
    </submittedName>
</protein>
<sequence>MTIYCFCFNQIPLSKGLYVFNKLFISNEWIFKELMYLAVVLIASENTIYMHTQKSLVTKYSLTVISFLNSYSSLLRSVGCSRMQRNINILICFLVTQSGIRFDQICEPEISQQ</sequence>
<reference evidence="2" key="2">
    <citation type="submission" date="2018-07" db="EMBL/GenBank/DDBJ databases">
        <authorList>
            <person name="Quirk P.G."/>
            <person name="Krulwich T.A."/>
        </authorList>
    </citation>
    <scope>NUCLEOTIDE SEQUENCE</scope>
</reference>